<dbReference type="Proteomes" id="UP000053676">
    <property type="component" value="Unassembled WGS sequence"/>
</dbReference>
<evidence type="ECO:0000313" key="3">
    <source>
        <dbReference type="Proteomes" id="UP000053676"/>
    </source>
</evidence>
<dbReference type="AlphaFoldDB" id="W2TV60"/>
<reference evidence="3" key="1">
    <citation type="journal article" date="2014" name="Nat. Genet.">
        <title>Genome of the human hookworm Necator americanus.</title>
        <authorList>
            <person name="Tang Y.T."/>
            <person name="Gao X."/>
            <person name="Rosa B.A."/>
            <person name="Abubucker S."/>
            <person name="Hallsworth-Pepin K."/>
            <person name="Martin J."/>
            <person name="Tyagi R."/>
            <person name="Heizer E."/>
            <person name="Zhang X."/>
            <person name="Bhonagiri-Palsikar V."/>
            <person name="Minx P."/>
            <person name="Warren W.C."/>
            <person name="Wang Q."/>
            <person name="Zhan B."/>
            <person name="Hotez P.J."/>
            <person name="Sternberg P.W."/>
            <person name="Dougall A."/>
            <person name="Gaze S.T."/>
            <person name="Mulvenna J."/>
            <person name="Sotillo J."/>
            <person name="Ranganathan S."/>
            <person name="Rabelo E.M."/>
            <person name="Wilson R.K."/>
            <person name="Felgner P.L."/>
            <person name="Bethony J."/>
            <person name="Hawdon J.M."/>
            <person name="Gasser R.B."/>
            <person name="Loukas A."/>
            <person name="Mitreva M."/>
        </authorList>
    </citation>
    <scope>NUCLEOTIDE SEQUENCE [LARGE SCALE GENOMIC DNA]</scope>
</reference>
<feature type="region of interest" description="Disordered" evidence="1">
    <location>
        <begin position="1"/>
        <end position="20"/>
    </location>
</feature>
<evidence type="ECO:0000313" key="2">
    <source>
        <dbReference type="EMBL" id="ETN84927.1"/>
    </source>
</evidence>
<name>W2TV60_NECAM</name>
<feature type="compositionally biased region" description="Polar residues" evidence="1">
    <location>
        <begin position="1"/>
        <end position="15"/>
    </location>
</feature>
<protein>
    <submittedName>
        <fullName evidence="2">Uncharacterized protein</fullName>
    </submittedName>
</protein>
<dbReference type="EMBL" id="KI657838">
    <property type="protein sequence ID" value="ETN84927.1"/>
    <property type="molecule type" value="Genomic_DNA"/>
</dbReference>
<dbReference type="KEGG" id="nai:NECAME_01487"/>
<keyword evidence="3" id="KW-1185">Reference proteome</keyword>
<gene>
    <name evidence="2" type="ORF">NECAME_01487</name>
</gene>
<proteinExistence type="predicted"/>
<organism evidence="2 3">
    <name type="scientific">Necator americanus</name>
    <name type="common">Human hookworm</name>
    <dbReference type="NCBI Taxonomy" id="51031"/>
    <lineage>
        <taxon>Eukaryota</taxon>
        <taxon>Metazoa</taxon>
        <taxon>Ecdysozoa</taxon>
        <taxon>Nematoda</taxon>
        <taxon>Chromadorea</taxon>
        <taxon>Rhabditida</taxon>
        <taxon>Rhabditina</taxon>
        <taxon>Rhabditomorpha</taxon>
        <taxon>Strongyloidea</taxon>
        <taxon>Ancylostomatidae</taxon>
        <taxon>Bunostominae</taxon>
        <taxon>Necator</taxon>
    </lineage>
</organism>
<accession>W2TV60</accession>
<evidence type="ECO:0000256" key="1">
    <source>
        <dbReference type="SAM" id="MobiDB-lite"/>
    </source>
</evidence>
<sequence>MEYPTTEQQRSTNRSYMKVEAKPRKWTSKFPGLKENLNALLDGRREQPFKECQLLRYSGLVNANVTR</sequence>